<name>A0A1I7YT88_9BILA</name>
<organism evidence="1 2">
    <name type="scientific">Steinernema glaseri</name>
    <dbReference type="NCBI Taxonomy" id="37863"/>
    <lineage>
        <taxon>Eukaryota</taxon>
        <taxon>Metazoa</taxon>
        <taxon>Ecdysozoa</taxon>
        <taxon>Nematoda</taxon>
        <taxon>Chromadorea</taxon>
        <taxon>Rhabditida</taxon>
        <taxon>Tylenchina</taxon>
        <taxon>Panagrolaimomorpha</taxon>
        <taxon>Strongyloidoidea</taxon>
        <taxon>Steinernematidae</taxon>
        <taxon>Steinernema</taxon>
    </lineage>
</organism>
<keyword evidence="1" id="KW-1185">Reference proteome</keyword>
<sequence length="454" mass="52034">MDAVPLKFVDSIAELFSLDTLNQLRRETRHPLWKPPVDLHYRNRVNYTIFFEKTEEGIEPVFFGDYDDEDVLKAIQENRRFARIVEVCDRTGEESEPEELEVAEIANWREKNISTEDIDEAETTKLLETVAPMIDQVSGKFYPDSLGQLLLPVLFKRVYLQGTEISYCGQIAYDFLEDQIDNSPFLEEVSIAGKNWPQSSLELLKKFCSKGKPGSHVEASVYCKDVVIDASYIQGLLDIWKASGNLNFRLYYNGDIKDKEGFEQLIYQGVVTRKDRGHKVTGFFVHETEKSIARVSSSYSLMECFTCECDQFEKCHMKEKFPERHYLLSIFQDQKYPALCHSCDLKLPTSQFFDCSRCSSSLGVPEVLVCAACVLRKHSDHIPEVSEAYVLSAEEVAEALAMEKLDKCGAEAKNTIQTIKTSPMTRKTLNGHIDKLKLIYEEIKKASPRFSYRD</sequence>
<reference evidence="2" key="1">
    <citation type="submission" date="2016-11" db="UniProtKB">
        <authorList>
            <consortium name="WormBaseParasite"/>
        </authorList>
    </citation>
    <scope>IDENTIFICATION</scope>
</reference>
<proteinExistence type="predicted"/>
<evidence type="ECO:0000313" key="2">
    <source>
        <dbReference type="WBParaSite" id="L893_g19606.t1"/>
    </source>
</evidence>
<protein>
    <submittedName>
        <fullName evidence="2">ZZ-type domain-containing protein</fullName>
    </submittedName>
</protein>
<dbReference type="Proteomes" id="UP000095287">
    <property type="component" value="Unplaced"/>
</dbReference>
<accession>A0A1I7YT88</accession>
<dbReference type="AlphaFoldDB" id="A0A1I7YT88"/>
<dbReference type="WBParaSite" id="L893_g19606.t1">
    <property type="protein sequence ID" value="L893_g19606.t1"/>
    <property type="gene ID" value="L893_g19606"/>
</dbReference>
<evidence type="ECO:0000313" key="1">
    <source>
        <dbReference type="Proteomes" id="UP000095287"/>
    </source>
</evidence>